<evidence type="ECO:0000313" key="4">
    <source>
        <dbReference type="Proteomes" id="UP000597444"/>
    </source>
</evidence>
<dbReference type="GO" id="GO:0051607">
    <property type="term" value="P:defense response to virus"/>
    <property type="evidence" value="ECO:0007669"/>
    <property type="project" value="UniProtKB-KW"/>
</dbReference>
<organism evidence="3 4">
    <name type="scientific">Reticulibacter mediterranei</name>
    <dbReference type="NCBI Taxonomy" id="2778369"/>
    <lineage>
        <taxon>Bacteria</taxon>
        <taxon>Bacillati</taxon>
        <taxon>Chloroflexota</taxon>
        <taxon>Ktedonobacteria</taxon>
        <taxon>Ktedonobacterales</taxon>
        <taxon>Reticulibacteraceae</taxon>
        <taxon>Reticulibacter</taxon>
    </lineage>
</organism>
<accession>A0A8J3IIR2</accession>
<dbReference type="InterPro" id="IPR005537">
    <property type="entry name" value="RAMP_III_fam"/>
</dbReference>
<dbReference type="Proteomes" id="UP000597444">
    <property type="component" value="Unassembled WGS sequence"/>
</dbReference>
<reference evidence="3" key="1">
    <citation type="submission" date="2020-10" db="EMBL/GenBank/DDBJ databases">
        <title>Taxonomic study of unclassified bacteria belonging to the class Ktedonobacteria.</title>
        <authorList>
            <person name="Yabe S."/>
            <person name="Wang C.M."/>
            <person name="Zheng Y."/>
            <person name="Sakai Y."/>
            <person name="Cavaletti L."/>
            <person name="Monciardini P."/>
            <person name="Donadio S."/>
        </authorList>
    </citation>
    <scope>NUCLEOTIDE SEQUENCE</scope>
    <source>
        <strain evidence="3">ID150040</strain>
    </source>
</reference>
<keyword evidence="4" id="KW-1185">Reference proteome</keyword>
<keyword evidence="1" id="KW-0051">Antiviral defense</keyword>
<protein>
    <recommendedName>
        <fullName evidence="2">CRISPR type III-associated protein domain-containing protein</fullName>
    </recommendedName>
</protein>
<sequence>MRQISIQLTAESPLAIRADHAPHGAEVANYIPGTAFVGALAAVHRMLYPNEKEQFERLFLHESVQYPDLYPAMFKDKELQGLPCPVYPVPKTAQSCKRHKGFLYPLDDENDAHGVRDSLVDWALFKLGEKNNPLNALNVLKKCKNCPEPGCEVTMDHFSGYYRRNPSVPKQIYGATIDEHTHLQTRTGIDRESGTVQEGILYNRRVFEEGMRFWGAIRVPNDEELLSDLMEFLAEAGEQGLVRIGTGRTRGMGMASFRAEHDEDEVRDPYTEFKKRLSLFNKLVHKQAKDELELEDPRYFFALTLHSPLILCDEFLRYRGTIDEQTLLKDLLHWENGLELERIYQAASVRRMTGWQEIWGTPRMNEYAIDTGSVFLFACNVAEGSPEKETLLSKLFELEERSAGARCAEGFGRICVSDQFHQERTRR</sequence>
<feature type="domain" description="CRISPR type III-associated protein" evidence="2">
    <location>
        <begin position="8"/>
        <end position="253"/>
    </location>
</feature>
<comment type="caution">
    <text evidence="3">The sequence shown here is derived from an EMBL/GenBank/DDBJ whole genome shotgun (WGS) entry which is preliminary data.</text>
</comment>
<proteinExistence type="predicted"/>
<name>A0A8J3IIR2_9CHLR</name>
<dbReference type="Pfam" id="PF03787">
    <property type="entry name" value="RAMPs"/>
    <property type="match status" value="1"/>
</dbReference>
<dbReference type="RefSeq" id="WP_220205991.1">
    <property type="nucleotide sequence ID" value="NZ_BNJK01000001.1"/>
</dbReference>
<dbReference type="EMBL" id="BNJK01000001">
    <property type="protein sequence ID" value="GHO95306.1"/>
    <property type="molecule type" value="Genomic_DNA"/>
</dbReference>
<evidence type="ECO:0000313" key="3">
    <source>
        <dbReference type="EMBL" id="GHO95306.1"/>
    </source>
</evidence>
<evidence type="ECO:0000256" key="1">
    <source>
        <dbReference type="ARBA" id="ARBA00023118"/>
    </source>
</evidence>
<gene>
    <name evidence="3" type="ORF">KSF_053540</name>
</gene>
<evidence type="ECO:0000259" key="2">
    <source>
        <dbReference type="Pfam" id="PF03787"/>
    </source>
</evidence>
<dbReference type="AlphaFoldDB" id="A0A8J3IIR2"/>